<proteinExistence type="predicted"/>
<evidence type="ECO:0000313" key="2">
    <source>
        <dbReference type="Proteomes" id="UP000243799"/>
    </source>
</evidence>
<name>A0A1I1B7E5_9PSEU</name>
<accession>A0A1I1B7E5</accession>
<dbReference type="Proteomes" id="UP000243799">
    <property type="component" value="Unassembled WGS sequence"/>
</dbReference>
<dbReference type="EMBL" id="FOKG01000012">
    <property type="protein sequence ID" value="SFB45586.1"/>
    <property type="molecule type" value="Genomic_DNA"/>
</dbReference>
<dbReference type="InterPro" id="IPR049252">
    <property type="entry name" value="DUF6885"/>
</dbReference>
<evidence type="ECO:0000313" key="1">
    <source>
        <dbReference type="EMBL" id="SFB45586.1"/>
    </source>
</evidence>
<dbReference type="STRING" id="490629.SAMN05216266_11270"/>
<dbReference type="OrthoDB" id="3618129at2"/>
<dbReference type="Pfam" id="PF21819">
    <property type="entry name" value="DUF6885"/>
    <property type="match status" value="1"/>
</dbReference>
<reference evidence="2" key="1">
    <citation type="submission" date="2016-10" db="EMBL/GenBank/DDBJ databases">
        <authorList>
            <person name="Varghese N."/>
            <person name="Submissions S."/>
        </authorList>
    </citation>
    <scope>NUCLEOTIDE SEQUENCE [LARGE SCALE GENOMIC DNA]</scope>
    <source>
        <strain evidence="2">CGMCC 4.3568</strain>
    </source>
</reference>
<dbReference type="AlphaFoldDB" id="A0A1I1B7E5"/>
<organism evidence="1 2">
    <name type="scientific">Amycolatopsis marina</name>
    <dbReference type="NCBI Taxonomy" id="490629"/>
    <lineage>
        <taxon>Bacteria</taxon>
        <taxon>Bacillati</taxon>
        <taxon>Actinomycetota</taxon>
        <taxon>Actinomycetes</taxon>
        <taxon>Pseudonocardiales</taxon>
        <taxon>Pseudonocardiaceae</taxon>
        <taxon>Amycolatopsis</taxon>
    </lineage>
</organism>
<dbReference type="RefSeq" id="WP_091674769.1">
    <property type="nucleotide sequence ID" value="NZ_FOKG01000012.1"/>
</dbReference>
<gene>
    <name evidence="1" type="ORF">SAMN05216266_11270</name>
</gene>
<protein>
    <submittedName>
        <fullName evidence="1">Uncharacterized protein</fullName>
    </submittedName>
</protein>
<keyword evidence="2" id="KW-1185">Reference proteome</keyword>
<sequence length="210" mass="21998">MSLLEEARWLPGIGALRAELPTGMGGPQYGPETLAVRALTGEAPRAAEPGSTVPQPRPRTIRHLSGDRLRAVPVRGPWTAEAVYELLGTLMRLSAVVPIATVDTGSFAAPDTPQRALRDFLDTGLPPLWMSAHRAAEVVFVGGLVYGRRAALACVLDTAPVGDAADGHRVHLQPLPHLAAALHDAGMLLVVPAAEAADAGRIVTQAGLRT</sequence>